<dbReference type="PROSITE" id="PS50002">
    <property type="entry name" value="SH3"/>
    <property type="match status" value="1"/>
</dbReference>
<dbReference type="PRINTS" id="PR00452">
    <property type="entry name" value="SH3DOMAIN"/>
</dbReference>
<evidence type="ECO:0000256" key="3">
    <source>
        <dbReference type="ARBA" id="ARBA00022443"/>
    </source>
</evidence>
<dbReference type="Gene3D" id="1.20.1270.60">
    <property type="entry name" value="Arfaptin homology (AH) domain/BAR domain"/>
    <property type="match status" value="1"/>
</dbReference>
<dbReference type="Pfam" id="PF00787">
    <property type="entry name" value="PX"/>
    <property type="match status" value="1"/>
</dbReference>
<feature type="compositionally biased region" description="Polar residues" evidence="9">
    <location>
        <begin position="149"/>
        <end position="165"/>
    </location>
</feature>
<dbReference type="CDD" id="cd06862">
    <property type="entry name" value="PX_SNX9_18_like"/>
    <property type="match status" value="1"/>
</dbReference>
<evidence type="ECO:0000256" key="9">
    <source>
        <dbReference type="SAM" id="MobiDB-lite"/>
    </source>
</evidence>
<gene>
    <name evidence="12" type="ORF">ACJMK2_019906</name>
</gene>
<feature type="domain" description="SH3" evidence="10">
    <location>
        <begin position="1"/>
        <end position="63"/>
    </location>
</feature>
<feature type="binding site" evidence="7">
    <location>
        <position position="262"/>
    </location>
    <ligand>
        <name>a 1,2-diacyl-sn-glycero-3-phospho-(1D-myo-inositol-4,5-bisphosphate)</name>
        <dbReference type="ChEBI" id="CHEBI:58456"/>
    </ligand>
</feature>
<evidence type="ECO:0000313" key="12">
    <source>
        <dbReference type="EMBL" id="KAL3841805.1"/>
    </source>
</evidence>
<dbReference type="Pfam" id="PF00018">
    <property type="entry name" value="SH3_1"/>
    <property type="match status" value="1"/>
</dbReference>
<dbReference type="PROSITE" id="PS50195">
    <property type="entry name" value="PX"/>
    <property type="match status" value="1"/>
</dbReference>
<dbReference type="InterPro" id="IPR036028">
    <property type="entry name" value="SH3-like_dom_sf"/>
</dbReference>
<keyword evidence="13" id="KW-1185">Reference proteome</keyword>
<evidence type="ECO:0000256" key="2">
    <source>
        <dbReference type="ARBA" id="ARBA00010883"/>
    </source>
</evidence>
<dbReference type="InterPro" id="IPR036871">
    <property type="entry name" value="PX_dom_sf"/>
</dbReference>
<evidence type="ECO:0000256" key="4">
    <source>
        <dbReference type="ARBA" id="ARBA00023136"/>
    </source>
</evidence>
<feature type="binding site" evidence="7">
    <location>
        <position position="260"/>
    </location>
    <ligand>
        <name>a 1,2-diacyl-sn-glycero-3-phospho-(1D-myo-inositol-4,5-bisphosphate)</name>
        <dbReference type="ChEBI" id="CHEBI:58456"/>
    </ligand>
</feature>
<dbReference type="AlphaFoldDB" id="A0ABD3TXQ1"/>
<feature type="compositionally biased region" description="Pro residues" evidence="9">
    <location>
        <begin position="63"/>
        <end position="76"/>
    </location>
</feature>
<dbReference type="Proteomes" id="UP001634394">
    <property type="component" value="Unassembled WGS sequence"/>
</dbReference>
<evidence type="ECO:0000259" key="11">
    <source>
        <dbReference type="PROSITE" id="PS50195"/>
    </source>
</evidence>
<dbReference type="Gene3D" id="2.30.30.40">
    <property type="entry name" value="SH3 Domains"/>
    <property type="match status" value="1"/>
</dbReference>
<feature type="compositionally biased region" description="Acidic residues" evidence="9">
    <location>
        <begin position="110"/>
        <end position="123"/>
    </location>
</feature>
<protein>
    <recommendedName>
        <fullName evidence="6">Sorting nexin</fullName>
    </recommendedName>
</protein>
<dbReference type="Gene3D" id="3.30.1520.10">
    <property type="entry name" value="Phox-like domain"/>
    <property type="match status" value="1"/>
</dbReference>
<keyword evidence="3 8" id="KW-0728">SH3 domain</keyword>
<dbReference type="SUPFAM" id="SSF64268">
    <property type="entry name" value="PX domain"/>
    <property type="match status" value="1"/>
</dbReference>
<dbReference type="SUPFAM" id="SSF50044">
    <property type="entry name" value="SH3-domain"/>
    <property type="match status" value="1"/>
</dbReference>
<proteinExistence type="inferred from homology"/>
<evidence type="ECO:0000256" key="5">
    <source>
        <dbReference type="ARBA" id="ARBA00023329"/>
    </source>
</evidence>
<keyword evidence="4" id="KW-0472">Membrane</keyword>
<dbReference type="PANTHER" id="PTHR45827:SF1">
    <property type="entry name" value="SORTING NEXIN"/>
    <property type="match status" value="1"/>
</dbReference>
<comment type="caution">
    <text evidence="12">The sequence shown here is derived from an EMBL/GenBank/DDBJ whole genome shotgun (WGS) entry which is preliminary data.</text>
</comment>
<dbReference type="InterPro" id="IPR019497">
    <property type="entry name" value="Sorting_nexin_WASP-bd-dom"/>
</dbReference>
<keyword evidence="5" id="KW-0968">Cytoplasmic vesicle</keyword>
<evidence type="ECO:0000256" key="8">
    <source>
        <dbReference type="PROSITE-ProRule" id="PRU00192"/>
    </source>
</evidence>
<evidence type="ECO:0000256" key="7">
    <source>
        <dbReference type="PIRSR" id="PIRSR027744-1"/>
    </source>
</evidence>
<dbReference type="InterPro" id="IPR014536">
    <property type="entry name" value="Snx9_fam"/>
</dbReference>
<reference evidence="12 13" key="1">
    <citation type="submission" date="2024-11" db="EMBL/GenBank/DDBJ databases">
        <title>Chromosome-level genome assembly of the freshwater bivalve Anodonta woodiana.</title>
        <authorList>
            <person name="Chen X."/>
        </authorList>
    </citation>
    <scope>NUCLEOTIDE SEQUENCE [LARGE SCALE GENOMIC DNA]</scope>
    <source>
        <strain evidence="12">MN2024</strain>
        <tissue evidence="12">Gills</tissue>
    </source>
</reference>
<evidence type="ECO:0000256" key="1">
    <source>
        <dbReference type="ARBA" id="ARBA00004156"/>
    </source>
</evidence>
<name>A0ABD3TXQ1_SINWO</name>
<feature type="binding site" evidence="7">
    <location>
        <position position="300"/>
    </location>
    <ligand>
        <name>a 1,2-diacyl-sn-glycero-3-phospho-(1D-myo-inositol-4,5-bisphosphate)</name>
        <dbReference type="ChEBI" id="CHEBI:58456"/>
    </ligand>
</feature>
<dbReference type="SMART" id="SM00312">
    <property type="entry name" value="PX"/>
    <property type="match status" value="1"/>
</dbReference>
<evidence type="ECO:0000313" key="13">
    <source>
        <dbReference type="Proteomes" id="UP001634394"/>
    </source>
</evidence>
<accession>A0ABD3TXQ1</accession>
<comment type="similarity">
    <text evidence="2 6">Belongs to the sorting nexin family.</text>
</comment>
<dbReference type="InterPro" id="IPR027267">
    <property type="entry name" value="AH/BAR_dom_sf"/>
</dbReference>
<dbReference type="PIRSF" id="PIRSF027744">
    <property type="entry name" value="Snx9"/>
    <property type="match status" value="1"/>
</dbReference>
<organism evidence="12 13">
    <name type="scientific">Sinanodonta woodiana</name>
    <name type="common">Chinese pond mussel</name>
    <name type="synonym">Anodonta woodiana</name>
    <dbReference type="NCBI Taxonomy" id="1069815"/>
    <lineage>
        <taxon>Eukaryota</taxon>
        <taxon>Metazoa</taxon>
        <taxon>Spiralia</taxon>
        <taxon>Lophotrochozoa</taxon>
        <taxon>Mollusca</taxon>
        <taxon>Bivalvia</taxon>
        <taxon>Autobranchia</taxon>
        <taxon>Heteroconchia</taxon>
        <taxon>Palaeoheterodonta</taxon>
        <taxon>Unionida</taxon>
        <taxon>Unionoidea</taxon>
        <taxon>Unionidae</taxon>
        <taxon>Unioninae</taxon>
        <taxon>Sinanodonta</taxon>
    </lineage>
</organism>
<evidence type="ECO:0000256" key="6">
    <source>
        <dbReference type="PIRNR" id="PIRNR027744"/>
    </source>
</evidence>
<dbReference type="Pfam" id="PF10456">
    <property type="entry name" value="BAR_3_WASP_bdg"/>
    <property type="match status" value="1"/>
</dbReference>
<dbReference type="InterPro" id="IPR001683">
    <property type="entry name" value="PX_dom"/>
</dbReference>
<dbReference type="FunFam" id="3.30.1520.10:FF:000004">
    <property type="entry name" value="Sorting nexin"/>
    <property type="match status" value="1"/>
</dbReference>
<sequence length="577" mass="64978">MAEIVAKALYNFDADASAGELNFSAGDLLTIINQDIGDGWWEARDGRHNIGLIPQAYVQLVDPPEPSFPPPPPPIRSVPSVGNYPYNGYDYRDAGGGKPEGLQHQQQSAEEWDDDWDDDDDDGSSASTGAGSSGAGSIQQELQGGGNFGLSQPNRDSKASNSPPSDVSKYGTVKKSFSRFSTFAKAGGDAFLSGQISGNVPESDQIHILDSVDGPIWKPIDSQYTCSISSPKKESKLKGLKSFIAYQLRPSFTNIQVSRRYKHFDWLLLRLEEKFTCIPIPPLPDKAISGRYEDDFIEHRRKQLQRWMNRMVNHPVISQSDVFIHFLTCTDDKKWKQGKRKAEKDEYLGMKFFLTLNTPPNALSMGEVDGRMEIFCKFVKNMDDNVRNLLNVCQDNRKKQQNHFKREYKKFGDGFKSLAATFNLDNSHGSKELTSAIEFTGVAYNNIGDMFEKQPVKDLEPMMDDLYEYKGVLSAFPEVLRLHEGTIGKAKECQRLQQEGKMIETEVQSQLQRADVVSFGTLAEINHFQTERVKDFQAMMERYLTEQISFYSEITSKLQEALNVVSKAKPPTQSAYH</sequence>
<dbReference type="PANTHER" id="PTHR45827">
    <property type="entry name" value="SORTING NEXIN"/>
    <property type="match status" value="1"/>
</dbReference>
<dbReference type="CDD" id="cd07626">
    <property type="entry name" value="BAR_SNX9_like"/>
    <property type="match status" value="1"/>
</dbReference>
<dbReference type="SMART" id="SM00326">
    <property type="entry name" value="SH3"/>
    <property type="match status" value="1"/>
</dbReference>
<feature type="domain" description="PX" evidence="11">
    <location>
        <begin position="224"/>
        <end position="334"/>
    </location>
</feature>
<dbReference type="InterPro" id="IPR001452">
    <property type="entry name" value="SH3_domain"/>
</dbReference>
<comment type="subcellular location">
    <subcellularLocation>
        <location evidence="1">Cytoplasmic vesicle membrane</location>
    </subcellularLocation>
</comment>
<dbReference type="GO" id="GO:0030659">
    <property type="term" value="C:cytoplasmic vesicle membrane"/>
    <property type="evidence" value="ECO:0007669"/>
    <property type="project" value="UniProtKB-SubCell"/>
</dbReference>
<feature type="region of interest" description="Disordered" evidence="9">
    <location>
        <begin position="63"/>
        <end position="170"/>
    </location>
</feature>
<evidence type="ECO:0000259" key="10">
    <source>
        <dbReference type="PROSITE" id="PS50002"/>
    </source>
</evidence>
<dbReference type="EMBL" id="JBJQND010000017">
    <property type="protein sequence ID" value="KAL3841805.1"/>
    <property type="molecule type" value="Genomic_DNA"/>
</dbReference>